<dbReference type="GO" id="GO:0004222">
    <property type="term" value="F:metalloendopeptidase activity"/>
    <property type="evidence" value="ECO:0007669"/>
    <property type="project" value="InterPro"/>
</dbReference>
<evidence type="ECO:0000313" key="3">
    <source>
        <dbReference type="Proteomes" id="UP000597444"/>
    </source>
</evidence>
<protein>
    <recommendedName>
        <fullName evidence="1">Peptidase metallopeptidase domain-containing protein</fullName>
    </recommendedName>
</protein>
<evidence type="ECO:0000313" key="2">
    <source>
        <dbReference type="EMBL" id="GHO96278.1"/>
    </source>
</evidence>
<dbReference type="RefSeq" id="WP_220206916.1">
    <property type="nucleotide sequence ID" value="NZ_BNJK01000001.1"/>
</dbReference>
<dbReference type="InterPro" id="IPR001506">
    <property type="entry name" value="Peptidase_M12A"/>
</dbReference>
<feature type="domain" description="Peptidase metallopeptidase" evidence="1">
    <location>
        <begin position="37"/>
        <end position="185"/>
    </location>
</feature>
<comment type="caution">
    <text evidence="2">The sequence shown here is derived from an EMBL/GenBank/DDBJ whole genome shotgun (WGS) entry which is preliminary data.</text>
</comment>
<proteinExistence type="predicted"/>
<sequence length="233" mass="27932">MSESMIKFYFERTLPLRYRQPSSGETKRDNFEAAAEKALRWETRTLYVTFLDGDPRVHKRVEKYAKQWCEHANIDFVFRSHPSPQIRISFKDKFTWSYIGRECEQIPLSQPTMNFGWLKHDSSDKTYSAAVLHEFGHALGLIHEHQRPDIEIQWNRPAVFAYFKSLEPPWPDTQIEWNIFHRYDEGQTQYNEFDPHSIMIYRIDPGWTCNQWGVEENSELSQTDKDFIRQLYP</sequence>
<accession>A0A8J3N599</accession>
<dbReference type="Gene3D" id="3.40.390.10">
    <property type="entry name" value="Collagenase (Catalytic Domain)"/>
    <property type="match status" value="1"/>
</dbReference>
<reference evidence="2" key="1">
    <citation type="submission" date="2020-10" db="EMBL/GenBank/DDBJ databases">
        <title>Taxonomic study of unclassified bacteria belonging to the class Ktedonobacteria.</title>
        <authorList>
            <person name="Yabe S."/>
            <person name="Wang C.M."/>
            <person name="Zheng Y."/>
            <person name="Sakai Y."/>
            <person name="Cavaletti L."/>
            <person name="Monciardini P."/>
            <person name="Donadio S."/>
        </authorList>
    </citation>
    <scope>NUCLEOTIDE SEQUENCE</scope>
    <source>
        <strain evidence="2">ID150040</strain>
    </source>
</reference>
<dbReference type="InterPro" id="IPR024079">
    <property type="entry name" value="MetalloPept_cat_dom_sf"/>
</dbReference>
<evidence type="ECO:0000259" key="1">
    <source>
        <dbReference type="SMART" id="SM00235"/>
    </source>
</evidence>
<organism evidence="2 3">
    <name type="scientific">Reticulibacter mediterranei</name>
    <dbReference type="NCBI Taxonomy" id="2778369"/>
    <lineage>
        <taxon>Bacteria</taxon>
        <taxon>Bacillati</taxon>
        <taxon>Chloroflexota</taxon>
        <taxon>Ktedonobacteria</taxon>
        <taxon>Ktedonobacterales</taxon>
        <taxon>Reticulibacteraceae</taxon>
        <taxon>Reticulibacter</taxon>
    </lineage>
</organism>
<dbReference type="EMBL" id="BNJK01000001">
    <property type="protein sequence ID" value="GHO96278.1"/>
    <property type="molecule type" value="Genomic_DNA"/>
</dbReference>
<dbReference type="Pfam" id="PF01400">
    <property type="entry name" value="Astacin"/>
    <property type="match status" value="1"/>
</dbReference>
<dbReference type="AlphaFoldDB" id="A0A8J3N599"/>
<dbReference type="PANTHER" id="PTHR10127">
    <property type="entry name" value="DISCOIDIN, CUB, EGF, LAMININ , AND ZINC METALLOPROTEASE DOMAIN CONTAINING"/>
    <property type="match status" value="1"/>
</dbReference>
<dbReference type="GO" id="GO:0006508">
    <property type="term" value="P:proteolysis"/>
    <property type="evidence" value="ECO:0007669"/>
    <property type="project" value="InterPro"/>
</dbReference>
<keyword evidence="3" id="KW-1185">Reference proteome</keyword>
<dbReference type="SMART" id="SM00235">
    <property type="entry name" value="ZnMc"/>
    <property type="match status" value="1"/>
</dbReference>
<dbReference type="GO" id="GO:0008270">
    <property type="term" value="F:zinc ion binding"/>
    <property type="evidence" value="ECO:0007669"/>
    <property type="project" value="InterPro"/>
</dbReference>
<gene>
    <name evidence="2" type="ORF">KSF_063260</name>
</gene>
<dbReference type="PANTHER" id="PTHR10127:SF850">
    <property type="entry name" value="METALLOENDOPEPTIDASE"/>
    <property type="match status" value="1"/>
</dbReference>
<dbReference type="Proteomes" id="UP000597444">
    <property type="component" value="Unassembled WGS sequence"/>
</dbReference>
<dbReference type="InterPro" id="IPR006026">
    <property type="entry name" value="Peptidase_Metallo"/>
</dbReference>
<dbReference type="SUPFAM" id="SSF55486">
    <property type="entry name" value="Metalloproteases ('zincins'), catalytic domain"/>
    <property type="match status" value="1"/>
</dbReference>
<name>A0A8J3N599_9CHLR</name>